<gene>
    <name evidence="2" type="ORF">GEAMG1_0732</name>
</gene>
<evidence type="ECO:0000313" key="2">
    <source>
        <dbReference type="EMBL" id="CAH2030545.1"/>
    </source>
</evidence>
<reference evidence="2 3" key="1">
    <citation type="submission" date="2022-03" db="EMBL/GenBank/DDBJ databases">
        <authorList>
            <person name="Koch H."/>
        </authorList>
    </citation>
    <scope>NUCLEOTIDE SEQUENCE [LARGE SCALE GENOMIC DNA]</scope>
    <source>
        <strain evidence="2 3">G1</strain>
    </source>
</reference>
<name>A0ABM9D5L9_9BACT</name>
<accession>A0ABM9D5L9</accession>
<feature type="compositionally biased region" description="Low complexity" evidence="1">
    <location>
        <begin position="152"/>
        <end position="161"/>
    </location>
</feature>
<keyword evidence="3" id="KW-1185">Reference proteome</keyword>
<evidence type="ECO:0008006" key="4">
    <source>
        <dbReference type="Google" id="ProtNLM"/>
    </source>
</evidence>
<feature type="compositionally biased region" description="Low complexity" evidence="1">
    <location>
        <begin position="92"/>
        <end position="109"/>
    </location>
</feature>
<evidence type="ECO:0000256" key="1">
    <source>
        <dbReference type="SAM" id="MobiDB-lite"/>
    </source>
</evidence>
<evidence type="ECO:0000313" key="3">
    <source>
        <dbReference type="Proteomes" id="UP001295463"/>
    </source>
</evidence>
<feature type="region of interest" description="Disordered" evidence="1">
    <location>
        <begin position="68"/>
        <end position="178"/>
    </location>
</feature>
<protein>
    <recommendedName>
        <fullName evidence="4">Zinc ribbon domain-containing protein</fullName>
    </recommendedName>
</protein>
<dbReference type="RefSeq" id="WP_305731476.1">
    <property type="nucleotide sequence ID" value="NZ_OW150024.1"/>
</dbReference>
<dbReference type="EMBL" id="OW150024">
    <property type="protein sequence ID" value="CAH2030545.1"/>
    <property type="molecule type" value="Genomic_DNA"/>
</dbReference>
<feature type="compositionally biased region" description="Low complexity" evidence="1">
    <location>
        <begin position="119"/>
        <end position="130"/>
    </location>
</feature>
<sequence length="178" mass="18438">MKCPACGFNSFESNDSCPKCAAGLKEVKQTYGLTAVVLSPAHRRALTAEYATASVAVDTGAQMFSFELPGAEPEQTPPQAAGADPFSFIDSPTPETVAPPAAAPDPFAELLESTTRSEPQPSAATAPAPTVSDQGYELSSFSWDDTPPAEPACPEAEAPAAPEDDFASLFGDLGEPKK</sequence>
<dbReference type="Proteomes" id="UP001295463">
    <property type="component" value="Chromosome"/>
</dbReference>
<organism evidence="2 3">
    <name type="scientific">Trichlorobacter ammonificans</name>
    <dbReference type="NCBI Taxonomy" id="2916410"/>
    <lineage>
        <taxon>Bacteria</taxon>
        <taxon>Pseudomonadati</taxon>
        <taxon>Thermodesulfobacteriota</taxon>
        <taxon>Desulfuromonadia</taxon>
        <taxon>Geobacterales</taxon>
        <taxon>Geobacteraceae</taxon>
        <taxon>Trichlorobacter</taxon>
    </lineage>
</organism>
<feature type="compositionally biased region" description="Polar residues" evidence="1">
    <location>
        <begin position="131"/>
        <end position="143"/>
    </location>
</feature>
<proteinExistence type="predicted"/>